<dbReference type="GeneID" id="18587788"/>
<proteinExistence type="predicted"/>
<dbReference type="PROSITE" id="PS51840">
    <property type="entry name" value="C2_NT"/>
    <property type="match status" value="1"/>
</dbReference>
<organism evidence="3 4">
    <name type="scientific">Theobroma cacao</name>
    <name type="common">Cacao</name>
    <name type="synonym">Cocoa</name>
    <dbReference type="NCBI Taxonomy" id="3641"/>
    <lineage>
        <taxon>Eukaryota</taxon>
        <taxon>Viridiplantae</taxon>
        <taxon>Streptophyta</taxon>
        <taxon>Embryophyta</taxon>
        <taxon>Tracheophyta</taxon>
        <taxon>Spermatophyta</taxon>
        <taxon>Magnoliopsida</taxon>
        <taxon>eudicotyledons</taxon>
        <taxon>Gunneridae</taxon>
        <taxon>Pentapetalae</taxon>
        <taxon>rosids</taxon>
        <taxon>malvids</taxon>
        <taxon>Malvales</taxon>
        <taxon>Malvaceae</taxon>
        <taxon>Byttnerioideae</taxon>
        <taxon>Theobroma</taxon>
    </lineage>
</organism>
<feature type="compositionally biased region" description="Basic residues" evidence="1">
    <location>
        <begin position="200"/>
        <end position="209"/>
    </location>
</feature>
<dbReference type="Proteomes" id="UP000694886">
    <property type="component" value="Chromosome 9"/>
</dbReference>
<evidence type="ECO:0000313" key="3">
    <source>
        <dbReference type="Proteomes" id="UP000694886"/>
    </source>
</evidence>
<dbReference type="PANTHER" id="PTHR31182">
    <property type="entry name" value="C2 NT-TYPE DOMAIN-CONTAINING PROTEIN"/>
    <property type="match status" value="1"/>
</dbReference>
<feature type="region of interest" description="Disordered" evidence="1">
    <location>
        <begin position="283"/>
        <end position="309"/>
    </location>
</feature>
<dbReference type="PANTHER" id="PTHR31182:SF17">
    <property type="entry name" value="EEIG1_EHBP1 PROTEIN AMINO-TERMINAL DOMAIN PROTEIN"/>
    <property type="match status" value="1"/>
</dbReference>
<dbReference type="Gramene" id="Tc09v2_t002150.1">
    <property type="protein sequence ID" value="Tc09v2_p002150.1"/>
    <property type="gene ID" value="Tc09v2_g002150"/>
</dbReference>
<reference evidence="4" key="2">
    <citation type="submission" date="2025-08" db="UniProtKB">
        <authorList>
            <consortium name="RefSeq"/>
        </authorList>
    </citation>
    <scope>IDENTIFICATION</scope>
</reference>
<accession>A0AB32UNC6</accession>
<protein>
    <submittedName>
        <fullName evidence="4">Uncharacterized protein LOC18587788</fullName>
    </submittedName>
</protein>
<name>A0AB32UNC6_THECC</name>
<evidence type="ECO:0000313" key="4">
    <source>
        <dbReference type="RefSeq" id="XP_007011855.2"/>
    </source>
</evidence>
<dbReference type="AlphaFoldDB" id="A0AB32UNC6"/>
<feature type="compositionally biased region" description="Polar residues" evidence="1">
    <location>
        <begin position="210"/>
        <end position="220"/>
    </location>
</feature>
<feature type="region of interest" description="Disordered" evidence="1">
    <location>
        <begin position="592"/>
        <end position="611"/>
    </location>
</feature>
<dbReference type="RefSeq" id="XP_007011855.2">
    <property type="nucleotide sequence ID" value="XM_007011793.2"/>
</dbReference>
<reference evidence="3" key="1">
    <citation type="journal article" date="1997" name="Nucleic Acids Res.">
        <title>tRNAscan-SE: a program for improved detection of transfer RNA genes in genomic sequence.</title>
        <authorList>
            <person name="Lowe T.M."/>
            <person name="Eddy S.R."/>
        </authorList>
    </citation>
    <scope>NUCLEOTIDE SEQUENCE [LARGE SCALE GENOMIC DNA]</scope>
    <source>
        <strain evidence="3">r\B97-61/B2</strain>
    </source>
</reference>
<dbReference type="KEGG" id="tcc:18587788"/>
<feature type="domain" description="C2 NT-type" evidence="2">
    <location>
        <begin position="2"/>
        <end position="169"/>
    </location>
</feature>
<feature type="region of interest" description="Disordered" evidence="1">
    <location>
        <begin position="198"/>
        <end position="269"/>
    </location>
</feature>
<evidence type="ECO:0000256" key="1">
    <source>
        <dbReference type="SAM" id="MobiDB-lite"/>
    </source>
</evidence>
<sequence>MKWAVRSPMKRLHVKVKPLKLEGLRGSEEEDEGVSKKMVLVEMVWKRPKSGLVPFYKSSSRHRRDRSSVRIVGNGKSIEWDDEFESLCDFPSVSKDRASGSWDALFNVLHGEDGENRGRLAVVGKVSLNLAELVSEMECSEIERKVPITLNVDGSAIKAILSILVSFAEVRGPPDTAGSVQSSAESNKEDGFFKMVKGLTRQKKEKRGKTSCQKKQPSSCDSDESLIFDSDGLHGSESTTTSESSSGELSLGPELESSQSLETTQNHMVRLFPRKKRQLSFRSFRKKTESLTNENSESNESDVHQRPRSCSVVDSQDSSCWEVKELVSRNEQSRLKTNVFFASFDQRSERAYGESACTALVAVIAHWLHSNQDFMPTRLQFDSLITEGSSEWRKLCDNITYTNSFPDKHFDLETVLEADLRPVTVLKDKSFTGFFSPEKFECLKGAMSFDEIWDEISSDRNDCAPRVYIVSWNDHFFVLKAESNAYYIIDSLGERLFEGCNQAYMLKFDGSSLLYGKKAGKQEACSSEETGEAERKEGGGEEVICSGKECCREYIKRFLAAIPVGELEEEEKKGTASTFSLHQRLQIDFHYSSSSSSSCSSSATSSTDFLM</sequence>
<gene>
    <name evidence="4" type="primary">LOC18587788</name>
</gene>
<feature type="compositionally biased region" description="Low complexity" evidence="1">
    <location>
        <begin position="235"/>
        <end position="262"/>
    </location>
</feature>
<dbReference type="InterPro" id="IPR019448">
    <property type="entry name" value="NT-C2"/>
</dbReference>
<evidence type="ECO:0000259" key="2">
    <source>
        <dbReference type="PROSITE" id="PS51840"/>
    </source>
</evidence>